<feature type="compositionally biased region" description="Low complexity" evidence="1">
    <location>
        <begin position="57"/>
        <end position="66"/>
    </location>
</feature>
<dbReference type="EMBL" id="CP047045">
    <property type="protein sequence ID" value="QGZ96038.1"/>
    <property type="molecule type" value="Genomic_DNA"/>
</dbReference>
<feature type="chain" id="PRO_5026348694" description="Collagen triple helix repeat (20 copies)" evidence="2">
    <location>
        <begin position="22"/>
        <end position="281"/>
    </location>
</feature>
<dbReference type="RefSeq" id="WP_158766854.1">
    <property type="nucleotide sequence ID" value="NZ_CP047045.1"/>
</dbReference>
<evidence type="ECO:0000313" key="3">
    <source>
        <dbReference type="EMBL" id="QGZ96038.1"/>
    </source>
</evidence>
<reference evidence="4" key="1">
    <citation type="submission" date="2019-12" db="EMBL/GenBank/DDBJ databases">
        <title>Complete genome of Terracaulis silvestris 0127_4.</title>
        <authorList>
            <person name="Vieira S."/>
            <person name="Riedel T."/>
            <person name="Sproer C."/>
            <person name="Pascual J."/>
            <person name="Boedeker C."/>
            <person name="Overmann J."/>
        </authorList>
    </citation>
    <scope>NUCLEOTIDE SEQUENCE [LARGE SCALE GENOMIC DNA]</scope>
    <source>
        <strain evidence="4">0127_4</strain>
    </source>
</reference>
<protein>
    <recommendedName>
        <fullName evidence="5">Collagen triple helix repeat (20 copies)</fullName>
    </recommendedName>
</protein>
<gene>
    <name evidence="3" type="ORF">DSM104635_02894</name>
</gene>
<keyword evidence="4" id="KW-1185">Reference proteome</keyword>
<name>A0A6I6MRL8_9CAUL</name>
<evidence type="ECO:0000256" key="2">
    <source>
        <dbReference type="SAM" id="SignalP"/>
    </source>
</evidence>
<evidence type="ECO:0000313" key="4">
    <source>
        <dbReference type="Proteomes" id="UP000431269"/>
    </source>
</evidence>
<evidence type="ECO:0008006" key="5">
    <source>
        <dbReference type="Google" id="ProtNLM"/>
    </source>
</evidence>
<dbReference type="Proteomes" id="UP000431269">
    <property type="component" value="Chromosome"/>
</dbReference>
<dbReference type="KEGG" id="tsv:DSM104635_02894"/>
<dbReference type="PROSITE" id="PS51257">
    <property type="entry name" value="PROKAR_LIPOPROTEIN"/>
    <property type="match status" value="1"/>
</dbReference>
<keyword evidence="2" id="KW-0732">Signal</keyword>
<dbReference type="AlphaFoldDB" id="A0A6I6MRL8"/>
<accession>A0A6I6MRL8</accession>
<organism evidence="3 4">
    <name type="scientific">Terricaulis silvestris</name>
    <dbReference type="NCBI Taxonomy" id="2686094"/>
    <lineage>
        <taxon>Bacteria</taxon>
        <taxon>Pseudomonadati</taxon>
        <taxon>Pseudomonadota</taxon>
        <taxon>Alphaproteobacteria</taxon>
        <taxon>Caulobacterales</taxon>
        <taxon>Caulobacteraceae</taxon>
        <taxon>Terricaulis</taxon>
    </lineage>
</organism>
<feature type="signal peptide" evidence="2">
    <location>
        <begin position="1"/>
        <end position="21"/>
    </location>
</feature>
<sequence length="281" mass="28818">MIGWKLKLWRSVGAAATLSLAAACSEGGEAGGEGGDAAPSTTAAGGEAGESGEAGENGEAGAVAAAAGGESGEAGAASAYAGLAGDQLTALRLLHLKGFVMAASRIADGNQIPEAGVLVQQGLLEVYDLAPDQFGSLNADIIRSAAEGGSVNRAQLLQRLRAAEGEIDRALGALSEVDYAIATARMTDIATGLYQNVVQADFVDPIEYQHSMGAALAAEYALERGRDVLRQRNAAAYNEAAAEASRFTALWRDANAPERPPAYREVLAQGSRVRLALSPYL</sequence>
<proteinExistence type="predicted"/>
<feature type="region of interest" description="Disordered" evidence="1">
    <location>
        <begin position="29"/>
        <end position="66"/>
    </location>
</feature>
<evidence type="ECO:0000256" key="1">
    <source>
        <dbReference type="SAM" id="MobiDB-lite"/>
    </source>
</evidence>